<keyword evidence="1" id="KW-0472">Membrane</keyword>
<dbReference type="RefSeq" id="YP_009208158.1">
    <property type="nucleotide sequence ID" value="NC_028903.1"/>
</dbReference>
<sequence>MESAISYLGEGGFFFLCGMLFGVIITLLILMIGFMEAVSR</sequence>
<evidence type="ECO:0000313" key="3">
    <source>
        <dbReference type="Proteomes" id="UP000032685"/>
    </source>
</evidence>
<name>A0A0D5BHZ3_9CAUD</name>
<proteinExistence type="predicted"/>
<dbReference type="EMBL" id="KP308307">
    <property type="protein sequence ID" value="AJW61375.1"/>
    <property type="molecule type" value="Genomic_DNA"/>
</dbReference>
<keyword evidence="1" id="KW-1133">Transmembrane helix</keyword>
<evidence type="ECO:0000313" key="2">
    <source>
        <dbReference type="EMBL" id="AJW61375.1"/>
    </source>
</evidence>
<evidence type="ECO:0000256" key="1">
    <source>
        <dbReference type="SAM" id="Phobius"/>
    </source>
</evidence>
<gene>
    <name evidence="2" type="ORF">1721_11</name>
</gene>
<reference evidence="2 3" key="1">
    <citation type="submission" date="2014-12" db="EMBL/GenBank/DDBJ databases">
        <title>Completed Genome sequence of Escherichia coli Bacteriophage P172-1.</title>
        <authorList>
            <person name="Xu J."/>
            <person name="Chen M."/>
            <person name="Zhang W."/>
        </authorList>
    </citation>
    <scope>NUCLEOTIDE SEQUENCE [LARGE SCALE GENOMIC DNA]</scope>
</reference>
<keyword evidence="1" id="KW-0812">Transmembrane</keyword>
<keyword evidence="3" id="KW-1185">Reference proteome</keyword>
<accession>A0A0D5BHZ3</accession>
<dbReference type="KEGG" id="vg:26634340"/>
<organism evidence="2 3">
    <name type="scientific">Escherichia phage 172-1</name>
    <dbReference type="NCBI Taxonomy" id="1598146"/>
    <lineage>
        <taxon>Viruses</taxon>
        <taxon>Duplodnaviria</taxon>
        <taxon>Heunggongvirae</taxon>
        <taxon>Uroviricota</taxon>
        <taxon>Caudoviricetes</taxon>
        <taxon>Mktvariviridae</taxon>
        <taxon>Gordonclarkvirinae</taxon>
        <taxon>Kuravirus</taxon>
        <taxon>Kuravirus kv1721</taxon>
    </lineage>
</organism>
<dbReference type="GeneID" id="26634340"/>
<protein>
    <submittedName>
        <fullName evidence="2">Uncharacterized protein</fullName>
    </submittedName>
</protein>
<feature type="transmembrane region" description="Helical" evidence="1">
    <location>
        <begin position="12"/>
        <end position="34"/>
    </location>
</feature>
<dbReference type="Proteomes" id="UP000032685">
    <property type="component" value="Segment"/>
</dbReference>